<comment type="caution">
    <text evidence="3">The sequence shown here is derived from an EMBL/GenBank/DDBJ whole genome shotgun (WGS) entry which is preliminary data.</text>
</comment>
<keyword evidence="2" id="KW-0472">Membrane</keyword>
<dbReference type="Proteomes" id="UP001310248">
    <property type="component" value="Unassembled WGS sequence"/>
</dbReference>
<keyword evidence="4" id="KW-1185">Reference proteome</keyword>
<evidence type="ECO:0000313" key="4">
    <source>
        <dbReference type="Proteomes" id="UP001310248"/>
    </source>
</evidence>
<dbReference type="Gene3D" id="1.20.1600.10">
    <property type="entry name" value="Outer membrane efflux proteins (OEP)"/>
    <property type="match status" value="1"/>
</dbReference>
<evidence type="ECO:0000256" key="2">
    <source>
        <dbReference type="RuleBase" id="RU362097"/>
    </source>
</evidence>
<reference evidence="4" key="1">
    <citation type="submission" date="2023-07" db="EMBL/GenBank/DDBJ databases">
        <title>Draft genome sequence of Agarivorans aestuarii strain ZMCS4, a CAZymes producing bacteria isolated from the marine brown algae Clodostephus spongiosus.</title>
        <authorList>
            <person name="Lorente B."/>
            <person name="Cabral C."/>
            <person name="Frias J."/>
            <person name="Faria J."/>
            <person name="Toubarro D."/>
        </authorList>
    </citation>
    <scope>NUCLEOTIDE SEQUENCE [LARGE SCALE GENOMIC DNA]</scope>
    <source>
        <strain evidence="4">ZMCS4</strain>
    </source>
</reference>
<evidence type="ECO:0000256" key="1">
    <source>
        <dbReference type="ARBA" id="ARBA00007613"/>
    </source>
</evidence>
<dbReference type="InterPro" id="IPR010131">
    <property type="entry name" value="MdtP/NodT-like"/>
</dbReference>
<comment type="similarity">
    <text evidence="1 2">Belongs to the outer membrane factor (OMF) (TC 1.B.17) family.</text>
</comment>
<evidence type="ECO:0000313" key="3">
    <source>
        <dbReference type="EMBL" id="MEE1673925.1"/>
    </source>
</evidence>
<dbReference type="EMBL" id="JAYDYW010000006">
    <property type="protein sequence ID" value="MEE1673925.1"/>
    <property type="molecule type" value="Genomic_DNA"/>
</dbReference>
<accession>A0ABU7G3Q3</accession>
<dbReference type="PROSITE" id="PS51257">
    <property type="entry name" value="PROKAR_LIPOPROTEIN"/>
    <property type="match status" value="1"/>
</dbReference>
<keyword evidence="2" id="KW-0732">Signal</keyword>
<protein>
    <submittedName>
        <fullName evidence="3">Efflux transporter outer membrane subunit</fullName>
    </submittedName>
</protein>
<comment type="subcellular location">
    <subcellularLocation>
        <location evidence="2">Cell outer membrane</location>
        <topology evidence="2">Lipid-anchor</topology>
    </subcellularLocation>
</comment>
<dbReference type="Pfam" id="PF02321">
    <property type="entry name" value="OEP"/>
    <property type="match status" value="2"/>
</dbReference>
<name>A0ABU7G3Q3_9ALTE</name>
<feature type="signal peptide" evidence="2">
    <location>
        <begin position="1"/>
        <end position="26"/>
    </location>
</feature>
<gene>
    <name evidence="3" type="ORF">SNR37_003352</name>
</gene>
<dbReference type="RefSeq" id="WP_329775151.1">
    <property type="nucleotide sequence ID" value="NZ_JAYDYW010000006.1"/>
</dbReference>
<organism evidence="3 4">
    <name type="scientific">Agarivorans aestuarii</name>
    <dbReference type="NCBI Taxonomy" id="1563703"/>
    <lineage>
        <taxon>Bacteria</taxon>
        <taxon>Pseudomonadati</taxon>
        <taxon>Pseudomonadota</taxon>
        <taxon>Gammaproteobacteria</taxon>
        <taxon>Alteromonadales</taxon>
        <taxon>Alteromonadaceae</taxon>
        <taxon>Agarivorans</taxon>
    </lineage>
</organism>
<dbReference type="InterPro" id="IPR003423">
    <property type="entry name" value="OMP_efflux"/>
</dbReference>
<dbReference type="SUPFAM" id="SSF56954">
    <property type="entry name" value="Outer membrane efflux proteins (OEP)"/>
    <property type="match status" value="1"/>
</dbReference>
<proteinExistence type="inferred from homology"/>
<feature type="chain" id="PRO_5045010019" evidence="2">
    <location>
        <begin position="27"/>
        <end position="490"/>
    </location>
</feature>
<dbReference type="NCBIfam" id="TIGR01845">
    <property type="entry name" value="outer_NodT"/>
    <property type="match status" value="1"/>
</dbReference>
<keyword evidence="2" id="KW-0564">Palmitate</keyword>
<dbReference type="PANTHER" id="PTHR30203:SF25">
    <property type="entry name" value="OUTER MEMBRANE PROTEIN-RELATED"/>
    <property type="match status" value="1"/>
</dbReference>
<keyword evidence="2" id="KW-0812">Transmembrane</keyword>
<dbReference type="PANTHER" id="PTHR30203">
    <property type="entry name" value="OUTER MEMBRANE CATION EFFLUX PROTEIN"/>
    <property type="match status" value="1"/>
</dbReference>
<keyword evidence="2" id="KW-1134">Transmembrane beta strand</keyword>
<dbReference type="Gene3D" id="2.20.200.10">
    <property type="entry name" value="Outer membrane efflux proteins (OEP)"/>
    <property type="match status" value="1"/>
</dbReference>
<keyword evidence="2" id="KW-0449">Lipoprotein</keyword>
<sequence length="490" mass="53488">MNKTKPLTKRKALSIMVISVLATACASSPEYQMPETTMDSIYSEQQANQFVNQQNLEAGWWQQFNDPLLNDLVVQAQQQNLNIKMAANRVQAAQAYRSAVASFKVPTVSLGGGYTSYQLSKNDPLAGPAFGIENPISGGEFDLIERQNGGFFAGVNVSWEMDLFGRIDKQVKAAEIRGEQAEIYHQGMHTLVSAEIINNYLQYRGAQQRIAIAKRNISEQETVLKLVKSLSASGYGSDMDVAKAESALALSRAALPQLNSAESVHLNRMALVLAQTPTSLAEQLGEPEALPNFEGLIPLGLPSDLLNQRPDINIAEREMAAVNQELAASMVAGYPRFFLTGGPGLSAENFDDLFKADSATWLASIGVQWTLFDGGRNDALIEMQQQRFNNSALHYQQTVNAAFVEVETMLMAYGNSQVFAQSIDHASSQADLALSKANSLYRAGLLDHLAVLDAQRQQNLLQDAQVLAQLQTANTIVGLHKSLGGDWTMQ</sequence>